<evidence type="ECO:0000256" key="6">
    <source>
        <dbReference type="SAM" id="SignalP"/>
    </source>
</evidence>
<comment type="subcellular location">
    <subcellularLocation>
        <location evidence="1">Virion</location>
    </subcellularLocation>
</comment>
<evidence type="ECO:0000259" key="7">
    <source>
        <dbReference type="PROSITE" id="PS50923"/>
    </source>
</evidence>
<evidence type="ECO:0000313" key="9">
    <source>
        <dbReference type="WBParaSite" id="SVE_1225600.1"/>
    </source>
</evidence>
<protein>
    <submittedName>
        <fullName evidence="9">Sushi, von Willebrand factor type A, EGF and pentraxin domain-containing protein 1-like</fullName>
    </submittedName>
</protein>
<keyword evidence="3 6" id="KW-0732">Signal</keyword>
<dbReference type="STRING" id="75913.A0A0K0FR40"/>
<organism evidence="8 9">
    <name type="scientific">Strongyloides venezuelensis</name>
    <name type="common">Threadworm</name>
    <dbReference type="NCBI Taxonomy" id="75913"/>
    <lineage>
        <taxon>Eukaryota</taxon>
        <taxon>Metazoa</taxon>
        <taxon>Ecdysozoa</taxon>
        <taxon>Nematoda</taxon>
        <taxon>Chromadorea</taxon>
        <taxon>Rhabditida</taxon>
        <taxon>Tylenchina</taxon>
        <taxon>Panagrolaimomorpha</taxon>
        <taxon>Strongyloidoidea</taxon>
        <taxon>Strongyloididae</taxon>
        <taxon>Strongyloides</taxon>
    </lineage>
</organism>
<dbReference type="PROSITE" id="PS50923">
    <property type="entry name" value="SUSHI"/>
    <property type="match status" value="5"/>
</dbReference>
<feature type="domain" description="Sushi" evidence="7">
    <location>
        <begin position="57"/>
        <end position="119"/>
    </location>
</feature>
<dbReference type="WBParaSite" id="SVE_1225600.1">
    <property type="protein sequence ID" value="SVE_1225600.1"/>
    <property type="gene ID" value="SVE_1225600"/>
</dbReference>
<dbReference type="AlphaFoldDB" id="A0A0K0FR40"/>
<dbReference type="Proteomes" id="UP000035680">
    <property type="component" value="Unassembled WGS sequence"/>
</dbReference>
<reference evidence="9" key="2">
    <citation type="submission" date="2015-08" db="UniProtKB">
        <authorList>
            <consortium name="WormBaseParasite"/>
        </authorList>
    </citation>
    <scope>IDENTIFICATION</scope>
</reference>
<evidence type="ECO:0000256" key="4">
    <source>
        <dbReference type="ARBA" id="ARBA00023157"/>
    </source>
</evidence>
<feature type="domain" description="Sushi" evidence="7">
    <location>
        <begin position="392"/>
        <end position="454"/>
    </location>
</feature>
<feature type="disulfide bond" evidence="5">
    <location>
        <begin position="425"/>
        <end position="452"/>
    </location>
</feature>
<evidence type="ECO:0000313" key="8">
    <source>
        <dbReference type="Proteomes" id="UP000035680"/>
    </source>
</evidence>
<feature type="chain" id="PRO_5005330239" evidence="6">
    <location>
        <begin position="29"/>
        <end position="626"/>
    </location>
</feature>
<keyword evidence="4 5" id="KW-1015">Disulfide bond</keyword>
<dbReference type="PANTHER" id="PTHR45785:SF2">
    <property type="entry name" value="COMPLEMENT FACTOR H-RELATED"/>
    <property type="match status" value="1"/>
</dbReference>
<dbReference type="CDD" id="cd00033">
    <property type="entry name" value="CCP"/>
    <property type="match status" value="4"/>
</dbReference>
<comment type="caution">
    <text evidence="5">Lacks conserved residue(s) required for the propagation of feature annotation.</text>
</comment>
<evidence type="ECO:0000256" key="1">
    <source>
        <dbReference type="ARBA" id="ARBA00004328"/>
    </source>
</evidence>
<feature type="domain" description="Sushi" evidence="7">
    <location>
        <begin position="312"/>
        <end position="375"/>
    </location>
</feature>
<sequence>MTSFSRELLTFTFLLMALLLNDEYMIYGVQVPSNSTSNTTSIPLVSLNSTIVKEKITFCSQLPDVPNGKLRFSTTIVNNTFIHGTVATLTCNSEYTHIGNLMSTCIEGTNWTKIGTCVKKDDIDCLPINITCENGYVLYESSSPTNLMKIGTVAELHCNTKSIPSGNTKIKCTQTGWEKGKEFGNCTLKEDIRRLKRDSEGTLNINTQLTCPQLFVAHGRIQYLYDGGNYSDNYPYGTSGVLICDPGYEAIGVTLILCTNGVWNPTIGYCRVFSNVDFFGNSFTTPSTDYLKRNRRQVTLPSIFNFGTTVTGSCYLPLPFVLGGTISYGNNQLFPPYSPGTVATLTCTNGVATGALTATCIDGTWSSSSLGPCNSTSTNPLNVLVTTSPLSVSCAVPAASGLGGYISYTSGAGPFPHMTVATLTCDIGATVSGASTITCMNGVWTPATLGKCVDPTVNNLFGTTTIGLGNLINPTTASLTTEQCLSGVIDPLNGRISYSSGTTFGPFPAGTVATLICNTGYTPLTAYTSTCTNGVFTPQTIVPTCITDTTSTITGLTNGSCFALASPLLGTITYSLPISSTTLQYSVGTVATLTCNSGYIVTGTGTSTCTSSGWLPFGLGTCTVVG</sequence>
<evidence type="ECO:0000256" key="2">
    <source>
        <dbReference type="ARBA" id="ARBA00022659"/>
    </source>
</evidence>
<name>A0A0K0FR40_STRVS</name>
<reference evidence="8" key="1">
    <citation type="submission" date="2014-07" db="EMBL/GenBank/DDBJ databases">
        <authorList>
            <person name="Martin A.A"/>
            <person name="De Silva N."/>
        </authorList>
    </citation>
    <scope>NUCLEOTIDE SEQUENCE</scope>
</reference>
<keyword evidence="8" id="KW-1185">Reference proteome</keyword>
<dbReference type="SUPFAM" id="SSF57535">
    <property type="entry name" value="Complement control module/SCR domain"/>
    <property type="match status" value="5"/>
</dbReference>
<accession>A0A0K0FR40</accession>
<proteinExistence type="predicted"/>
<feature type="disulfide bond" evidence="5">
    <location>
        <begin position="595"/>
        <end position="622"/>
    </location>
</feature>
<evidence type="ECO:0000256" key="3">
    <source>
        <dbReference type="ARBA" id="ARBA00022729"/>
    </source>
</evidence>
<dbReference type="Gene3D" id="2.10.70.10">
    <property type="entry name" value="Complement Module, domain 1"/>
    <property type="match status" value="5"/>
</dbReference>
<feature type="signal peptide" evidence="6">
    <location>
        <begin position="1"/>
        <end position="28"/>
    </location>
</feature>
<dbReference type="Pfam" id="PF00084">
    <property type="entry name" value="Sushi"/>
    <property type="match status" value="4"/>
</dbReference>
<feature type="domain" description="Sushi" evidence="7">
    <location>
        <begin position="559"/>
        <end position="624"/>
    </location>
</feature>
<feature type="domain" description="Sushi" evidence="7">
    <location>
        <begin position="209"/>
        <end position="272"/>
    </location>
</feature>
<dbReference type="PANTHER" id="PTHR45785">
    <property type="entry name" value="COMPLEMENT FACTOR H-RELATED"/>
    <property type="match status" value="1"/>
</dbReference>
<dbReference type="InterPro" id="IPR051503">
    <property type="entry name" value="ComplSys_Reg/VirEntry_Med"/>
</dbReference>
<keyword evidence="2 5" id="KW-0768">Sushi</keyword>
<dbReference type="SMART" id="SM00032">
    <property type="entry name" value="CCP"/>
    <property type="match status" value="7"/>
</dbReference>
<dbReference type="InterPro" id="IPR035976">
    <property type="entry name" value="Sushi/SCR/CCP_sf"/>
</dbReference>
<dbReference type="InterPro" id="IPR000436">
    <property type="entry name" value="Sushi_SCR_CCP_dom"/>
</dbReference>
<evidence type="ECO:0000256" key="5">
    <source>
        <dbReference type="PROSITE-ProRule" id="PRU00302"/>
    </source>
</evidence>